<dbReference type="InterPro" id="IPR051132">
    <property type="entry name" value="3-5_Exonuclease_domain"/>
</dbReference>
<dbReference type="GO" id="GO:0005634">
    <property type="term" value="C:nucleus"/>
    <property type="evidence" value="ECO:0007669"/>
    <property type="project" value="UniProtKB-SubCell"/>
</dbReference>
<dbReference type="PANTHER" id="PTHR13620:SF109">
    <property type="entry name" value="3'-5' EXONUCLEASE"/>
    <property type="match status" value="1"/>
</dbReference>
<name>A0A0T6AVZ8_9SCAR</name>
<dbReference type="Gene3D" id="3.30.420.10">
    <property type="entry name" value="Ribonuclease H-like superfamily/Ribonuclease H"/>
    <property type="match status" value="1"/>
</dbReference>
<organism evidence="13 14">
    <name type="scientific">Oryctes borbonicus</name>
    <dbReference type="NCBI Taxonomy" id="1629725"/>
    <lineage>
        <taxon>Eukaryota</taxon>
        <taxon>Metazoa</taxon>
        <taxon>Ecdysozoa</taxon>
        <taxon>Arthropoda</taxon>
        <taxon>Hexapoda</taxon>
        <taxon>Insecta</taxon>
        <taxon>Pterygota</taxon>
        <taxon>Neoptera</taxon>
        <taxon>Endopterygota</taxon>
        <taxon>Coleoptera</taxon>
        <taxon>Polyphaga</taxon>
        <taxon>Scarabaeiformia</taxon>
        <taxon>Scarabaeidae</taxon>
        <taxon>Dynastinae</taxon>
        <taxon>Oryctes</taxon>
    </lineage>
</organism>
<dbReference type="GO" id="GO:0008408">
    <property type="term" value="F:3'-5' exonuclease activity"/>
    <property type="evidence" value="ECO:0007669"/>
    <property type="project" value="InterPro"/>
</dbReference>
<keyword evidence="7" id="KW-0539">Nucleus</keyword>
<dbReference type="InterPro" id="IPR002562">
    <property type="entry name" value="3'-5'_exonuclease_dom"/>
</dbReference>
<comment type="similarity">
    <text evidence="8">Belongs to the WRNexo family.</text>
</comment>
<dbReference type="PANTHER" id="PTHR13620">
    <property type="entry name" value="3-5 EXONUCLEASE"/>
    <property type="match status" value="1"/>
</dbReference>
<dbReference type="AlphaFoldDB" id="A0A0T6AVZ8"/>
<keyword evidence="6" id="KW-0460">Magnesium</keyword>
<evidence type="ECO:0000256" key="5">
    <source>
        <dbReference type="ARBA" id="ARBA00022839"/>
    </source>
</evidence>
<evidence type="ECO:0000313" key="14">
    <source>
        <dbReference type="Proteomes" id="UP000051574"/>
    </source>
</evidence>
<evidence type="ECO:0000256" key="2">
    <source>
        <dbReference type="ARBA" id="ARBA00022722"/>
    </source>
</evidence>
<dbReference type="Pfam" id="PF01612">
    <property type="entry name" value="DNA_pol_A_exo1"/>
    <property type="match status" value="1"/>
</dbReference>
<evidence type="ECO:0000256" key="6">
    <source>
        <dbReference type="ARBA" id="ARBA00022842"/>
    </source>
</evidence>
<protein>
    <recommendedName>
        <fullName evidence="9">3'-5' exonuclease</fullName>
    </recommendedName>
    <alternativeName>
        <fullName evidence="10">Werner Syndrome-like exonuclease</fullName>
    </alternativeName>
</protein>
<accession>A0A0T6AVZ8</accession>
<reference evidence="13 14" key="1">
    <citation type="submission" date="2015-09" db="EMBL/GenBank/DDBJ databases">
        <title>Draft genome of the scarab beetle Oryctes borbonicus.</title>
        <authorList>
            <person name="Meyer J.M."/>
            <person name="Markov G.V."/>
            <person name="Baskaran P."/>
            <person name="Herrmann M."/>
            <person name="Sommer R.J."/>
            <person name="Roedelsperger C."/>
        </authorList>
    </citation>
    <scope>NUCLEOTIDE SEQUENCE [LARGE SCALE GENOMIC DNA]</scope>
    <source>
        <strain evidence="13">OB123</strain>
        <tissue evidence="13">Whole animal</tissue>
    </source>
</reference>
<gene>
    <name evidence="13" type="ORF">AMK59_6829</name>
</gene>
<dbReference type="GO" id="GO:0003676">
    <property type="term" value="F:nucleic acid binding"/>
    <property type="evidence" value="ECO:0007669"/>
    <property type="project" value="InterPro"/>
</dbReference>
<evidence type="ECO:0000256" key="7">
    <source>
        <dbReference type="ARBA" id="ARBA00023242"/>
    </source>
</evidence>
<evidence type="ECO:0000256" key="11">
    <source>
        <dbReference type="ARBA" id="ARBA00045901"/>
    </source>
</evidence>
<keyword evidence="4" id="KW-0378">Hydrolase</keyword>
<sequence length="120" mass="13936">DKVRLTGVNIKNDIRKLSRDFAGINTEKVIENCVELSSLANTIHSNGGRWSMEKLVNHFFEMRINKDKKVRNSKWHIVPLSEEQRKYAATDAFVSLKLFHHLKKLEAEILAKENINCENM</sequence>
<evidence type="ECO:0000256" key="3">
    <source>
        <dbReference type="ARBA" id="ARBA00022723"/>
    </source>
</evidence>
<dbReference type="EMBL" id="LJIG01022700">
    <property type="protein sequence ID" value="KRT79172.1"/>
    <property type="molecule type" value="Genomic_DNA"/>
</dbReference>
<dbReference type="CDD" id="cd06141">
    <property type="entry name" value="WRN_exo"/>
    <property type="match status" value="1"/>
</dbReference>
<dbReference type="GO" id="GO:0006139">
    <property type="term" value="P:nucleobase-containing compound metabolic process"/>
    <property type="evidence" value="ECO:0007669"/>
    <property type="project" value="InterPro"/>
</dbReference>
<evidence type="ECO:0000256" key="1">
    <source>
        <dbReference type="ARBA" id="ARBA00004123"/>
    </source>
</evidence>
<evidence type="ECO:0000313" key="13">
    <source>
        <dbReference type="EMBL" id="KRT79172.1"/>
    </source>
</evidence>
<evidence type="ECO:0000256" key="4">
    <source>
        <dbReference type="ARBA" id="ARBA00022801"/>
    </source>
</evidence>
<dbReference type="OrthoDB" id="10261556at2759"/>
<dbReference type="GO" id="GO:0046872">
    <property type="term" value="F:metal ion binding"/>
    <property type="evidence" value="ECO:0007669"/>
    <property type="project" value="UniProtKB-KW"/>
</dbReference>
<dbReference type="InterPro" id="IPR036397">
    <property type="entry name" value="RNaseH_sf"/>
</dbReference>
<dbReference type="InterPro" id="IPR012337">
    <property type="entry name" value="RNaseH-like_sf"/>
</dbReference>
<dbReference type="SUPFAM" id="SSF53098">
    <property type="entry name" value="Ribonuclease H-like"/>
    <property type="match status" value="1"/>
</dbReference>
<comment type="function">
    <text evidence="11">Has exonuclease activity on both single-stranded and duplex templates bearing overhangs, but not blunt ended duplex DNA, and cleaves in a 3'-5' direction. Essential for the formation of DNA replication focal centers. Has an important role in maintaining genome stability.</text>
</comment>
<evidence type="ECO:0000256" key="8">
    <source>
        <dbReference type="ARBA" id="ARBA00037949"/>
    </source>
</evidence>
<keyword evidence="5" id="KW-0269">Exonuclease</keyword>
<comment type="caution">
    <text evidence="13">The sequence shown here is derived from an EMBL/GenBank/DDBJ whole genome shotgun (WGS) entry which is preliminary data.</text>
</comment>
<evidence type="ECO:0000259" key="12">
    <source>
        <dbReference type="Pfam" id="PF01612"/>
    </source>
</evidence>
<dbReference type="Proteomes" id="UP000051574">
    <property type="component" value="Unassembled WGS sequence"/>
</dbReference>
<keyword evidence="3" id="KW-0479">Metal-binding</keyword>
<evidence type="ECO:0000256" key="10">
    <source>
        <dbReference type="ARBA" id="ARBA00042761"/>
    </source>
</evidence>
<keyword evidence="14" id="KW-1185">Reference proteome</keyword>
<feature type="domain" description="3'-5' exonuclease" evidence="12">
    <location>
        <begin position="4"/>
        <end position="104"/>
    </location>
</feature>
<feature type="non-terminal residue" evidence="13">
    <location>
        <position position="1"/>
    </location>
</feature>
<proteinExistence type="inferred from homology"/>
<comment type="subcellular location">
    <subcellularLocation>
        <location evidence="1">Nucleus</location>
    </subcellularLocation>
</comment>
<keyword evidence="2" id="KW-0540">Nuclease</keyword>
<evidence type="ECO:0000256" key="9">
    <source>
        <dbReference type="ARBA" id="ARBA00040531"/>
    </source>
</evidence>